<dbReference type="SUPFAM" id="SSF56281">
    <property type="entry name" value="Metallo-hydrolase/oxidoreductase"/>
    <property type="match status" value="1"/>
</dbReference>
<dbReference type="GO" id="GO:0005737">
    <property type="term" value="C:cytoplasm"/>
    <property type="evidence" value="ECO:0007669"/>
    <property type="project" value="TreeGrafter"/>
</dbReference>
<dbReference type="Pfam" id="PF12706">
    <property type="entry name" value="Lactamase_B_2"/>
    <property type="match status" value="1"/>
</dbReference>
<evidence type="ECO:0000313" key="3">
    <source>
        <dbReference type="Proteomes" id="UP000509371"/>
    </source>
</evidence>
<dbReference type="EMBL" id="CP054301">
    <property type="protein sequence ID" value="QKK79255.1"/>
    <property type="molecule type" value="Genomic_DNA"/>
</dbReference>
<proteinExistence type="predicted"/>
<evidence type="ECO:0000259" key="1">
    <source>
        <dbReference type="Pfam" id="PF12706"/>
    </source>
</evidence>
<dbReference type="InterPro" id="IPR001279">
    <property type="entry name" value="Metallo-B-lactamas"/>
</dbReference>
<dbReference type="KEGG" id="mpri:MP3633_0518"/>
<accession>A0A859CST2</accession>
<feature type="domain" description="Metallo-beta-lactamase" evidence="1">
    <location>
        <begin position="124"/>
        <end position="320"/>
    </location>
</feature>
<organism evidence="2 3">
    <name type="scientific">Marinomonas primoryensis</name>
    <dbReference type="NCBI Taxonomy" id="178399"/>
    <lineage>
        <taxon>Bacteria</taxon>
        <taxon>Pseudomonadati</taxon>
        <taxon>Pseudomonadota</taxon>
        <taxon>Gammaproteobacteria</taxon>
        <taxon>Oceanospirillales</taxon>
        <taxon>Oceanospirillaceae</taxon>
        <taxon>Marinomonas</taxon>
    </lineage>
</organism>
<name>A0A859CST2_9GAMM</name>
<dbReference type="AlphaFoldDB" id="A0A859CST2"/>
<dbReference type="PANTHER" id="PTHR15032">
    <property type="entry name" value="N-ACYL-PHOSPHATIDYLETHANOLAMINE-HYDROLYZING PHOSPHOLIPASE D"/>
    <property type="match status" value="1"/>
</dbReference>
<sequence length="370" mass="42104">MGLKNRFLILARHRLFFSVMWKSKVRLIWLVIGAMSMSACSSQRFPVSDHSDGSVFYNEDRSVNFDRGLLDMIKWKFSGEEEVWPDAVVDNVEPNFSKQLGQGEGAVTFINHATEFVQFEKFTVLTDPVFSERVSPFSWMGPKRHREPGASLAELPKIDVVIVSHNHFDHMDIDSLVAIEKKDQPIFIVPLGNKAFLEENGINHVVELDWWQSYSSDAGFDITLVPMQHWSARGIFDRFETLWGGYVVESSGLKVLFAGDTGYNKQFKEIEEKFGAMDLSLLPIGAYEPRWFMKDQHMNPEEAVQAHLDLRSKLSIGMHFGAFQLTDEGIEDPATDLVKSLVSKNIDLKDFIVPKNGQTTFFESAKPDVK</sequence>
<dbReference type="InterPro" id="IPR036866">
    <property type="entry name" value="RibonucZ/Hydroxyglut_hydro"/>
</dbReference>
<dbReference type="Gene3D" id="3.60.15.10">
    <property type="entry name" value="Ribonuclease Z/Hydroxyacylglutathione hydrolase-like"/>
    <property type="match status" value="1"/>
</dbReference>
<dbReference type="PANTHER" id="PTHR15032:SF4">
    <property type="entry name" value="N-ACYL-PHOSPHATIDYLETHANOLAMINE-HYDROLYZING PHOSPHOLIPASE D"/>
    <property type="match status" value="1"/>
</dbReference>
<gene>
    <name evidence="2" type="ORF">MP3633_0518</name>
</gene>
<protein>
    <submittedName>
        <fullName evidence="2">L-ascorbate metabolism protein UlaG beta-lactamase superfamily protein</fullName>
    </submittedName>
</protein>
<evidence type="ECO:0000313" key="2">
    <source>
        <dbReference type="EMBL" id="QKK79255.1"/>
    </source>
</evidence>
<reference evidence="2 3" key="1">
    <citation type="submission" date="2020-06" db="EMBL/GenBank/DDBJ databases">
        <authorList>
            <person name="Voronona O.L."/>
            <person name="Aksenova E.I."/>
            <person name="Kunda M.S."/>
            <person name="Semenov A.N."/>
            <person name="Ryzhova N."/>
        </authorList>
    </citation>
    <scope>NUCLEOTIDE SEQUENCE [LARGE SCALE GENOMIC DNA]</scope>
    <source>
        <strain evidence="2 3">MPKMM3633</strain>
    </source>
</reference>
<dbReference type="Proteomes" id="UP000509371">
    <property type="component" value="Chromosome"/>
</dbReference>